<dbReference type="RefSeq" id="WP_160953142.1">
    <property type="nucleotide sequence ID" value="NZ_WWEQ01000023.1"/>
</dbReference>
<reference evidence="2 3" key="1">
    <citation type="submission" date="2020-01" db="EMBL/GenBank/DDBJ databases">
        <authorList>
            <person name="Deng T."/>
        </authorList>
    </citation>
    <scope>NUCLEOTIDE SEQUENCE [LARGE SCALE GENOMIC DNA]</scope>
    <source>
        <strain evidence="2 3">5221</strain>
    </source>
</reference>
<sequence>MCTNSAQTEPEVEMREAARSAAASQWALIAGLLVVVLGVASVPLANAVLYTPQRAVLAYLDALGDADAGRARGYLQAPDAANPSALSDAALEGAAALPAQARITSAQVEGASTRVSASYVLGSKPHETTFEVIRTRPVWGLYSRWAIRIEQWPTLDLDVSGASAVDVGSATVAAEGGAPAVLFPVSYGIGFNEKYLRAQTKRVDVVSADDAARAALKPQPTEELRKRVDEIVRSQLDECAKQPTLMPAGCAFGYETNNDVLGKPQWTVVKYPKIELQSEGDELRVVPTTVGLRLTARMRDAVTAYISQTQEPVSAPLGASVRVVGDDVTVEQDTGESLGGS</sequence>
<evidence type="ECO:0000256" key="1">
    <source>
        <dbReference type="SAM" id="Phobius"/>
    </source>
</evidence>
<keyword evidence="3" id="KW-1185">Reference proteome</keyword>
<dbReference type="Proteomes" id="UP000469215">
    <property type="component" value="Unassembled WGS sequence"/>
</dbReference>
<accession>A0A6N9H6P0</accession>
<feature type="transmembrane region" description="Helical" evidence="1">
    <location>
        <begin position="26"/>
        <end position="50"/>
    </location>
</feature>
<comment type="caution">
    <text evidence="2">The sequence shown here is derived from an EMBL/GenBank/DDBJ whole genome shotgun (WGS) entry which is preliminary data.</text>
</comment>
<evidence type="ECO:0000313" key="2">
    <source>
        <dbReference type="EMBL" id="MYM19710.1"/>
    </source>
</evidence>
<keyword evidence="1" id="KW-0812">Transmembrane</keyword>
<proteinExistence type="predicted"/>
<dbReference type="AlphaFoldDB" id="A0A6N9H6P0"/>
<evidence type="ECO:0000313" key="3">
    <source>
        <dbReference type="Proteomes" id="UP000469215"/>
    </source>
</evidence>
<gene>
    <name evidence="2" type="ORF">GSY69_06935</name>
</gene>
<keyword evidence="1" id="KW-0472">Membrane</keyword>
<organism evidence="2 3">
    <name type="scientific">Brevibacterium rongguiense</name>
    <dbReference type="NCBI Taxonomy" id="2695267"/>
    <lineage>
        <taxon>Bacteria</taxon>
        <taxon>Bacillati</taxon>
        <taxon>Actinomycetota</taxon>
        <taxon>Actinomycetes</taxon>
        <taxon>Micrococcales</taxon>
        <taxon>Brevibacteriaceae</taxon>
        <taxon>Brevibacterium</taxon>
    </lineage>
</organism>
<name>A0A6N9H6P0_9MICO</name>
<keyword evidence="1" id="KW-1133">Transmembrane helix</keyword>
<protein>
    <submittedName>
        <fullName evidence="2">Uncharacterized protein</fullName>
    </submittedName>
</protein>
<dbReference type="EMBL" id="WWEQ01000023">
    <property type="protein sequence ID" value="MYM19710.1"/>
    <property type="molecule type" value="Genomic_DNA"/>
</dbReference>